<evidence type="ECO:0000256" key="1">
    <source>
        <dbReference type="ARBA" id="ARBA00004141"/>
    </source>
</evidence>
<comment type="similarity">
    <text evidence="13">Belongs to the SAT4 family.</text>
</comment>
<keyword evidence="6" id="KW-0325">Glycoprotein</keyword>
<keyword evidence="20" id="KW-1185">Reference proteome</keyword>
<feature type="transmembrane region" description="Helical" evidence="16">
    <location>
        <begin position="174"/>
        <end position="199"/>
    </location>
</feature>
<feature type="transmembrane region" description="Helical" evidence="16">
    <location>
        <begin position="291"/>
        <end position="311"/>
    </location>
</feature>
<dbReference type="EMBL" id="JAGTJR010000074">
    <property type="protein sequence ID" value="KAH7016650.1"/>
    <property type="molecule type" value="Genomic_DNA"/>
</dbReference>
<evidence type="ECO:0000256" key="10">
    <source>
        <dbReference type="ARBA" id="ARBA00023136"/>
    </source>
</evidence>
<evidence type="ECO:0000259" key="18">
    <source>
        <dbReference type="PROSITE" id="PS52012"/>
    </source>
</evidence>
<evidence type="ECO:0000313" key="20">
    <source>
        <dbReference type="Proteomes" id="UP000774617"/>
    </source>
</evidence>
<name>A0ABQ8FRI4_9PEZI</name>
<evidence type="ECO:0000256" key="5">
    <source>
        <dbReference type="ARBA" id="ARBA00022525"/>
    </source>
</evidence>
<dbReference type="PANTHER" id="PTHR33048">
    <property type="entry name" value="PTH11-LIKE INTEGRAL MEMBRANE PROTEIN (AFU_ORTHOLOGUE AFUA_5G11245)"/>
    <property type="match status" value="1"/>
</dbReference>
<feature type="binding site" description="axial binding residue" evidence="14">
    <location>
        <position position="49"/>
    </location>
    <ligand>
        <name>heme</name>
        <dbReference type="ChEBI" id="CHEBI:30413"/>
    </ligand>
    <ligandPart>
        <name>Fe</name>
        <dbReference type="ChEBI" id="CHEBI:18248"/>
    </ligandPart>
</feature>
<feature type="disulfide bond" evidence="14">
    <location>
        <begin position="35"/>
        <end position="66"/>
    </location>
</feature>
<feature type="signal peptide" evidence="17">
    <location>
        <begin position="1"/>
        <end position="21"/>
    </location>
</feature>
<keyword evidence="12" id="KW-0449">Lipoprotein</keyword>
<dbReference type="PANTHER" id="PTHR33048:SF160">
    <property type="entry name" value="SAT4 FAMILY MEMBRANE PROTEIN"/>
    <property type="match status" value="1"/>
</dbReference>
<keyword evidence="11 14" id="KW-1015">Disulfide bond</keyword>
<evidence type="ECO:0000256" key="3">
    <source>
        <dbReference type="ARBA" id="ARBA00004613"/>
    </source>
</evidence>
<evidence type="ECO:0000256" key="16">
    <source>
        <dbReference type="SAM" id="Phobius"/>
    </source>
</evidence>
<accession>A0ABQ8FRI4</accession>
<dbReference type="InterPro" id="IPR052337">
    <property type="entry name" value="SAT4-like"/>
</dbReference>
<feature type="disulfide bond" evidence="14">
    <location>
        <begin position="45"/>
        <end position="52"/>
    </location>
</feature>
<keyword evidence="9 16" id="KW-1133">Transmembrane helix</keyword>
<evidence type="ECO:0000256" key="6">
    <source>
        <dbReference type="ARBA" id="ARBA00022622"/>
    </source>
</evidence>
<feature type="transmembrane region" description="Helical" evidence="16">
    <location>
        <begin position="211"/>
        <end position="231"/>
    </location>
</feature>
<dbReference type="Proteomes" id="UP000774617">
    <property type="component" value="Unassembled WGS sequence"/>
</dbReference>
<organism evidence="19 20">
    <name type="scientific">Macrophomina phaseolina</name>
    <dbReference type="NCBI Taxonomy" id="35725"/>
    <lineage>
        <taxon>Eukaryota</taxon>
        <taxon>Fungi</taxon>
        <taxon>Dikarya</taxon>
        <taxon>Ascomycota</taxon>
        <taxon>Pezizomycotina</taxon>
        <taxon>Dothideomycetes</taxon>
        <taxon>Dothideomycetes incertae sedis</taxon>
        <taxon>Botryosphaeriales</taxon>
        <taxon>Botryosphaeriaceae</taxon>
        <taxon>Macrophomina</taxon>
    </lineage>
</organism>
<evidence type="ECO:0000256" key="12">
    <source>
        <dbReference type="ARBA" id="ARBA00023288"/>
    </source>
</evidence>
<dbReference type="InterPro" id="IPR008427">
    <property type="entry name" value="Extracellular_membr_CFEM_dom"/>
</dbReference>
<dbReference type="Pfam" id="PF05730">
    <property type="entry name" value="CFEM"/>
    <property type="match status" value="1"/>
</dbReference>
<evidence type="ECO:0000256" key="14">
    <source>
        <dbReference type="PROSITE-ProRule" id="PRU01356"/>
    </source>
</evidence>
<evidence type="ECO:0000256" key="11">
    <source>
        <dbReference type="ARBA" id="ARBA00023157"/>
    </source>
</evidence>
<proteinExistence type="inferred from homology"/>
<keyword evidence="14" id="KW-0408">Iron</keyword>
<gene>
    <name evidence="19" type="ORF">B0J12DRAFT_714684</name>
</gene>
<evidence type="ECO:0000256" key="7">
    <source>
        <dbReference type="ARBA" id="ARBA00022692"/>
    </source>
</evidence>
<keyword evidence="8 17" id="KW-0732">Signal</keyword>
<protein>
    <submittedName>
        <fullName evidence="19">Integral membrane protein</fullName>
    </submittedName>
</protein>
<dbReference type="Pfam" id="PF20684">
    <property type="entry name" value="Fung_rhodopsin"/>
    <property type="match status" value="1"/>
</dbReference>
<feature type="chain" id="PRO_5045595473" evidence="17">
    <location>
        <begin position="22"/>
        <end position="404"/>
    </location>
</feature>
<evidence type="ECO:0000256" key="15">
    <source>
        <dbReference type="SAM" id="MobiDB-lite"/>
    </source>
</evidence>
<dbReference type="PROSITE" id="PS52012">
    <property type="entry name" value="CFEM"/>
    <property type="match status" value="1"/>
</dbReference>
<sequence length="404" mass="44005">MLKIATVLFLITFTVATNAQAQPNLTLLPSCAELCMGALSNGSICVPMDPLCICNNEQALKLVNTCVQSTCTVVEQLSAKNITQTLCGAPVRDRTMLISGFGLGGGVVATLAFALRLFSRVKSKATSCGMDDYIMALAMLAILPFSGLSIVLAHNGLGKDIWTLQPEQITRVLYVYYIDESLYLASTALTKISILYFYLRIFPDRFFRGATLALVSSCMAYQIAFILVSVFQCRPISAAWEHWDGEHPGSCNNVNIQGWTCAVINIVLDVCILLLPMPQLSTLSMSLGRKARLLAVFGVGVFVTLVSILRLESLINFAKSRNPTWDYVPMGYWSTIEVHTGVVCACMPAISSLIFKRAQTPARNGENCGANRAPRGEGKQDSSVHITQASLELELISRFSDDTV</sequence>
<dbReference type="InterPro" id="IPR049326">
    <property type="entry name" value="Rhodopsin_dom_fungi"/>
</dbReference>
<evidence type="ECO:0000256" key="8">
    <source>
        <dbReference type="ARBA" id="ARBA00022729"/>
    </source>
</evidence>
<keyword evidence="14" id="KW-0479">Metal-binding</keyword>
<evidence type="ECO:0000256" key="13">
    <source>
        <dbReference type="ARBA" id="ARBA00038359"/>
    </source>
</evidence>
<evidence type="ECO:0000256" key="4">
    <source>
        <dbReference type="ARBA" id="ARBA00010031"/>
    </source>
</evidence>
<keyword evidence="5" id="KW-0964">Secreted</keyword>
<evidence type="ECO:0000256" key="9">
    <source>
        <dbReference type="ARBA" id="ARBA00022989"/>
    </source>
</evidence>
<evidence type="ECO:0000256" key="2">
    <source>
        <dbReference type="ARBA" id="ARBA00004589"/>
    </source>
</evidence>
<keyword evidence="10 16" id="KW-0472">Membrane</keyword>
<feature type="disulfide bond" evidence="14">
    <location>
        <begin position="54"/>
        <end position="87"/>
    </location>
</feature>
<comment type="similarity">
    <text evidence="4">Belongs to the RBT5 family.</text>
</comment>
<keyword evidence="7 16" id="KW-0812">Transmembrane</keyword>
<reference evidence="19 20" key="1">
    <citation type="journal article" date="2021" name="Nat. Commun.">
        <title>Genetic determinants of endophytism in the Arabidopsis root mycobiome.</title>
        <authorList>
            <person name="Mesny F."/>
            <person name="Miyauchi S."/>
            <person name="Thiergart T."/>
            <person name="Pickel B."/>
            <person name="Atanasova L."/>
            <person name="Karlsson M."/>
            <person name="Huettel B."/>
            <person name="Barry K.W."/>
            <person name="Haridas S."/>
            <person name="Chen C."/>
            <person name="Bauer D."/>
            <person name="Andreopoulos W."/>
            <person name="Pangilinan J."/>
            <person name="LaButti K."/>
            <person name="Riley R."/>
            <person name="Lipzen A."/>
            <person name="Clum A."/>
            <person name="Drula E."/>
            <person name="Henrissat B."/>
            <person name="Kohler A."/>
            <person name="Grigoriev I.V."/>
            <person name="Martin F.M."/>
            <person name="Hacquard S."/>
        </authorList>
    </citation>
    <scope>NUCLEOTIDE SEQUENCE [LARGE SCALE GENOMIC DNA]</scope>
    <source>
        <strain evidence="19 20">MPI-SDFR-AT-0080</strain>
    </source>
</reference>
<evidence type="ECO:0000256" key="17">
    <source>
        <dbReference type="SAM" id="SignalP"/>
    </source>
</evidence>
<comment type="subcellular location">
    <subcellularLocation>
        <location evidence="2">Membrane</location>
        <topology evidence="2">Lipid-anchor</topology>
        <topology evidence="2">GPI-anchor</topology>
    </subcellularLocation>
    <subcellularLocation>
        <location evidence="1">Membrane</location>
        <topology evidence="1">Multi-pass membrane protein</topology>
    </subcellularLocation>
    <subcellularLocation>
        <location evidence="3">Secreted</location>
    </subcellularLocation>
</comment>
<evidence type="ECO:0000313" key="19">
    <source>
        <dbReference type="EMBL" id="KAH7016650.1"/>
    </source>
</evidence>
<feature type="transmembrane region" description="Helical" evidence="16">
    <location>
        <begin position="331"/>
        <end position="355"/>
    </location>
</feature>
<keyword evidence="6" id="KW-0336">GPI-anchor</keyword>
<keyword evidence="14" id="KW-0349">Heme</keyword>
<feature type="region of interest" description="Disordered" evidence="15">
    <location>
        <begin position="362"/>
        <end position="383"/>
    </location>
</feature>
<feature type="transmembrane region" description="Helical" evidence="16">
    <location>
        <begin position="96"/>
        <end position="118"/>
    </location>
</feature>
<feature type="domain" description="CFEM" evidence="18">
    <location>
        <begin position="3"/>
        <end position="114"/>
    </location>
</feature>
<feature type="transmembrane region" description="Helical" evidence="16">
    <location>
        <begin position="256"/>
        <end position="275"/>
    </location>
</feature>
<comment type="caution">
    <text evidence="19">The sequence shown here is derived from an EMBL/GenBank/DDBJ whole genome shotgun (WGS) entry which is preliminary data.</text>
</comment>
<feature type="transmembrane region" description="Helical" evidence="16">
    <location>
        <begin position="130"/>
        <end position="154"/>
    </location>
</feature>
<feature type="disulfide bond" evidence="14">
    <location>
        <begin position="31"/>
        <end position="71"/>
    </location>
</feature>